<evidence type="ECO:0000256" key="1">
    <source>
        <dbReference type="SAM" id="Coils"/>
    </source>
</evidence>
<dbReference type="AlphaFoldDB" id="A0A9Q0BWH1"/>
<dbReference type="PROSITE" id="PS50812">
    <property type="entry name" value="PWWP"/>
    <property type="match status" value="1"/>
</dbReference>
<proteinExistence type="predicted"/>
<feature type="coiled-coil region" evidence="1">
    <location>
        <begin position="294"/>
        <end position="321"/>
    </location>
</feature>
<dbReference type="Pfam" id="PF00855">
    <property type="entry name" value="PWWP"/>
    <property type="match status" value="1"/>
</dbReference>
<keyword evidence="5" id="KW-1185">Reference proteome</keyword>
<evidence type="ECO:0000313" key="4">
    <source>
        <dbReference type="EMBL" id="KAI8046324.1"/>
    </source>
</evidence>
<dbReference type="SUPFAM" id="SSF63748">
    <property type="entry name" value="Tudor/PWWP/MBT"/>
    <property type="match status" value="1"/>
</dbReference>
<dbReference type="SMART" id="SM00293">
    <property type="entry name" value="PWWP"/>
    <property type="match status" value="1"/>
</dbReference>
<sequence length="348" mass="40498">MGRHRPKVPLFTIGDFVFAKVRGYRAWPARILDRVSSTSYNVYFYGTCNHAKVPRTQICDFERHVRRLGVVRAGGHASNPSFRAAMHHARQAFANPEQDFGFYQQLALNEGDCVNAEDLRIDYMVGDEDQEQPSREQHPEEQVSMDQLEEQNSRDQLEELHSEGFNSKTQVKQQNLERLAFKQGSDGLNCEMTRLTALNSKKLDTNHQLEELEPEVENSKRQQDRPMVQPSMPDLEEPDAKEMHTKAQLEKQDSEAQIPKIAFGKPDSQMQNSMPQLDSLSSDGLDFNVQLQMQERLEEEVQELMKMLRDVENQARREQVRDSEKQHLEELQYFMDQPLNLSCRRRPY</sequence>
<dbReference type="EMBL" id="JAMKOV010000001">
    <property type="protein sequence ID" value="KAI8046324.1"/>
    <property type="molecule type" value="Genomic_DNA"/>
</dbReference>
<feature type="compositionally biased region" description="Basic and acidic residues" evidence="2">
    <location>
        <begin position="132"/>
        <end position="141"/>
    </location>
</feature>
<feature type="region of interest" description="Disordered" evidence="2">
    <location>
        <begin position="128"/>
        <end position="159"/>
    </location>
</feature>
<dbReference type="Gene3D" id="2.30.30.140">
    <property type="match status" value="1"/>
</dbReference>
<dbReference type="CDD" id="cd05162">
    <property type="entry name" value="PWWP"/>
    <property type="match status" value="1"/>
</dbReference>
<accession>A0A9Q0BWH1</accession>
<name>A0A9Q0BWH1_9MUSC</name>
<evidence type="ECO:0000256" key="2">
    <source>
        <dbReference type="SAM" id="MobiDB-lite"/>
    </source>
</evidence>
<protein>
    <recommendedName>
        <fullName evidence="3">PWWP domain-containing protein</fullName>
    </recommendedName>
</protein>
<keyword evidence="1" id="KW-0175">Coiled coil</keyword>
<feature type="region of interest" description="Disordered" evidence="2">
    <location>
        <begin position="208"/>
        <end position="239"/>
    </location>
</feature>
<evidence type="ECO:0000313" key="5">
    <source>
        <dbReference type="Proteomes" id="UP001059596"/>
    </source>
</evidence>
<comment type="caution">
    <text evidence="4">The sequence shown here is derived from an EMBL/GenBank/DDBJ whole genome shotgun (WGS) entry which is preliminary data.</text>
</comment>
<dbReference type="OrthoDB" id="62853at2759"/>
<reference evidence="4" key="1">
    <citation type="journal article" date="2023" name="Genome Biol. Evol.">
        <title>Long-read-based Genome Assembly of Drosophila gunungcola Reveals Fewer Chemosensory Genes in Flower-breeding Species.</title>
        <authorList>
            <person name="Negi A."/>
            <person name="Liao B.Y."/>
            <person name="Yeh S.D."/>
        </authorList>
    </citation>
    <scope>NUCLEOTIDE SEQUENCE</scope>
    <source>
        <strain evidence="4">Sukarami</strain>
    </source>
</reference>
<dbReference type="Proteomes" id="UP001059596">
    <property type="component" value="Chromosome 3R"/>
</dbReference>
<gene>
    <name evidence="4" type="ORF">M5D96_002526</name>
</gene>
<dbReference type="InterPro" id="IPR000313">
    <property type="entry name" value="PWWP_dom"/>
</dbReference>
<organism evidence="4 5">
    <name type="scientific">Drosophila gunungcola</name>
    <name type="common">fruit fly</name>
    <dbReference type="NCBI Taxonomy" id="103775"/>
    <lineage>
        <taxon>Eukaryota</taxon>
        <taxon>Metazoa</taxon>
        <taxon>Ecdysozoa</taxon>
        <taxon>Arthropoda</taxon>
        <taxon>Hexapoda</taxon>
        <taxon>Insecta</taxon>
        <taxon>Pterygota</taxon>
        <taxon>Neoptera</taxon>
        <taxon>Endopterygota</taxon>
        <taxon>Diptera</taxon>
        <taxon>Brachycera</taxon>
        <taxon>Muscomorpha</taxon>
        <taxon>Ephydroidea</taxon>
        <taxon>Drosophilidae</taxon>
        <taxon>Drosophila</taxon>
        <taxon>Sophophora</taxon>
    </lineage>
</organism>
<feature type="domain" description="PWWP" evidence="3">
    <location>
        <begin position="13"/>
        <end position="54"/>
    </location>
</feature>
<evidence type="ECO:0000259" key="3">
    <source>
        <dbReference type="PROSITE" id="PS50812"/>
    </source>
</evidence>